<evidence type="ECO:0000256" key="6">
    <source>
        <dbReference type="ARBA" id="ARBA00023235"/>
    </source>
</evidence>
<dbReference type="SUPFAM" id="SSF52540">
    <property type="entry name" value="P-loop containing nucleoside triphosphate hydrolases"/>
    <property type="match status" value="1"/>
</dbReference>
<evidence type="ECO:0000256" key="1">
    <source>
        <dbReference type="ARBA" id="ARBA00010140"/>
    </source>
</evidence>
<evidence type="ECO:0000256" key="8">
    <source>
        <dbReference type="ARBA" id="ARBA00034617"/>
    </source>
</evidence>
<dbReference type="SUPFAM" id="SSF46785">
    <property type="entry name" value="Winged helix' DNA-binding domain"/>
    <property type="match status" value="1"/>
</dbReference>
<dbReference type="Pfam" id="PF00271">
    <property type="entry name" value="Helicase_C"/>
    <property type="match status" value="1"/>
</dbReference>
<keyword evidence="6" id="KW-0413">Isomerase</keyword>
<dbReference type="InParanoid" id="A0A3N4K9K1"/>
<dbReference type="InterPro" id="IPR004179">
    <property type="entry name" value="Sec63-dom"/>
</dbReference>
<dbReference type="SMART" id="SM00490">
    <property type="entry name" value="HELICc"/>
    <property type="match status" value="1"/>
</dbReference>
<feature type="non-terminal residue" evidence="13">
    <location>
        <position position="956"/>
    </location>
</feature>
<dbReference type="InterPro" id="IPR036388">
    <property type="entry name" value="WH-like_DNA-bd_sf"/>
</dbReference>
<keyword evidence="4 13" id="KW-0347">Helicase</keyword>
<protein>
    <recommendedName>
        <fullName evidence="9">DNA 3'-5' helicase</fullName>
        <ecNumber evidence="9">5.6.2.4</ecNumber>
    </recommendedName>
</protein>
<evidence type="ECO:0000259" key="12">
    <source>
        <dbReference type="PROSITE" id="PS51194"/>
    </source>
</evidence>
<dbReference type="GO" id="GO:0016787">
    <property type="term" value="F:hydrolase activity"/>
    <property type="evidence" value="ECO:0007669"/>
    <property type="project" value="UniProtKB-KW"/>
</dbReference>
<dbReference type="STRING" id="1392247.A0A3N4K9K1"/>
<comment type="catalytic activity">
    <reaction evidence="10">
        <text>ATP + H2O = ADP + phosphate + H(+)</text>
        <dbReference type="Rhea" id="RHEA:13065"/>
        <dbReference type="ChEBI" id="CHEBI:15377"/>
        <dbReference type="ChEBI" id="CHEBI:15378"/>
        <dbReference type="ChEBI" id="CHEBI:30616"/>
        <dbReference type="ChEBI" id="CHEBI:43474"/>
        <dbReference type="ChEBI" id="CHEBI:456216"/>
        <dbReference type="EC" id="5.6.2.4"/>
    </reaction>
</comment>
<evidence type="ECO:0000313" key="14">
    <source>
        <dbReference type="Proteomes" id="UP000277580"/>
    </source>
</evidence>
<dbReference type="FunCoup" id="A0A3N4K9K1">
    <property type="interactions" value="398"/>
</dbReference>
<feature type="domain" description="Helicase C-terminal" evidence="12">
    <location>
        <begin position="248"/>
        <end position="436"/>
    </location>
</feature>
<organism evidence="13 14">
    <name type="scientific">Morchella conica CCBAS932</name>
    <dbReference type="NCBI Taxonomy" id="1392247"/>
    <lineage>
        <taxon>Eukaryota</taxon>
        <taxon>Fungi</taxon>
        <taxon>Dikarya</taxon>
        <taxon>Ascomycota</taxon>
        <taxon>Pezizomycotina</taxon>
        <taxon>Pezizomycetes</taxon>
        <taxon>Pezizales</taxon>
        <taxon>Morchellaceae</taxon>
        <taxon>Morchella</taxon>
    </lineage>
</organism>
<reference evidence="13 14" key="1">
    <citation type="journal article" date="2018" name="Nat. Ecol. Evol.">
        <title>Pezizomycetes genomes reveal the molecular basis of ectomycorrhizal truffle lifestyle.</title>
        <authorList>
            <person name="Murat C."/>
            <person name="Payen T."/>
            <person name="Noel B."/>
            <person name="Kuo A."/>
            <person name="Morin E."/>
            <person name="Chen J."/>
            <person name="Kohler A."/>
            <person name="Krizsan K."/>
            <person name="Balestrini R."/>
            <person name="Da Silva C."/>
            <person name="Montanini B."/>
            <person name="Hainaut M."/>
            <person name="Levati E."/>
            <person name="Barry K.W."/>
            <person name="Belfiori B."/>
            <person name="Cichocki N."/>
            <person name="Clum A."/>
            <person name="Dockter R.B."/>
            <person name="Fauchery L."/>
            <person name="Guy J."/>
            <person name="Iotti M."/>
            <person name="Le Tacon F."/>
            <person name="Lindquist E.A."/>
            <person name="Lipzen A."/>
            <person name="Malagnac F."/>
            <person name="Mello A."/>
            <person name="Molinier V."/>
            <person name="Miyauchi S."/>
            <person name="Poulain J."/>
            <person name="Riccioni C."/>
            <person name="Rubini A."/>
            <person name="Sitrit Y."/>
            <person name="Splivallo R."/>
            <person name="Traeger S."/>
            <person name="Wang M."/>
            <person name="Zifcakova L."/>
            <person name="Wipf D."/>
            <person name="Zambonelli A."/>
            <person name="Paolocci F."/>
            <person name="Nowrousian M."/>
            <person name="Ottonello S."/>
            <person name="Baldrian P."/>
            <person name="Spatafora J.W."/>
            <person name="Henrissat B."/>
            <person name="Nagy L.G."/>
            <person name="Aury J.M."/>
            <person name="Wincker P."/>
            <person name="Grigoriev I.V."/>
            <person name="Bonfante P."/>
            <person name="Martin F.M."/>
        </authorList>
    </citation>
    <scope>NUCLEOTIDE SEQUENCE [LARGE SCALE GENOMIC DNA]</scope>
    <source>
        <strain evidence="13 14">CCBAS932</strain>
    </source>
</reference>
<evidence type="ECO:0000256" key="9">
    <source>
        <dbReference type="ARBA" id="ARBA00034808"/>
    </source>
</evidence>
<dbReference type="PANTHER" id="PTHR47835:SF3">
    <property type="entry name" value="HELICASE FOR MEIOSIS 1"/>
    <property type="match status" value="1"/>
</dbReference>
<dbReference type="InterPro" id="IPR052247">
    <property type="entry name" value="Meiotic_Crossover_Helicase"/>
</dbReference>
<dbReference type="Gene3D" id="1.10.10.10">
    <property type="entry name" value="Winged helix-like DNA-binding domain superfamily/Winged helix DNA-binding domain"/>
    <property type="match status" value="1"/>
</dbReference>
<evidence type="ECO:0000259" key="11">
    <source>
        <dbReference type="PROSITE" id="PS51192"/>
    </source>
</evidence>
<dbReference type="PROSITE" id="PS51192">
    <property type="entry name" value="HELICASE_ATP_BIND_1"/>
    <property type="match status" value="1"/>
</dbReference>
<dbReference type="EMBL" id="ML119191">
    <property type="protein sequence ID" value="RPB07200.1"/>
    <property type="molecule type" value="Genomic_DNA"/>
</dbReference>
<dbReference type="EC" id="5.6.2.4" evidence="9"/>
<evidence type="ECO:0000256" key="2">
    <source>
        <dbReference type="ARBA" id="ARBA00022741"/>
    </source>
</evidence>
<dbReference type="SMART" id="SM00973">
    <property type="entry name" value="Sec63"/>
    <property type="match status" value="1"/>
</dbReference>
<keyword evidence="5" id="KW-0067">ATP-binding</keyword>
<dbReference type="PANTHER" id="PTHR47835">
    <property type="entry name" value="HFM1, ATP DEPENDENT DNA HELICASE HOMOLOG"/>
    <property type="match status" value="1"/>
</dbReference>
<dbReference type="Pfam" id="PF02889">
    <property type="entry name" value="Sec63"/>
    <property type="match status" value="1"/>
</dbReference>
<name>A0A3N4K9K1_9PEZI</name>
<keyword evidence="7" id="KW-0469">Meiosis</keyword>
<dbReference type="Pfam" id="PF00270">
    <property type="entry name" value="DEAD"/>
    <property type="match status" value="1"/>
</dbReference>
<dbReference type="GO" id="GO:0003676">
    <property type="term" value="F:nucleic acid binding"/>
    <property type="evidence" value="ECO:0007669"/>
    <property type="project" value="InterPro"/>
</dbReference>
<dbReference type="InterPro" id="IPR014001">
    <property type="entry name" value="Helicase_ATP-bd"/>
</dbReference>
<gene>
    <name evidence="13" type="ORF">P167DRAFT_465989</name>
</gene>
<dbReference type="GO" id="GO:0005524">
    <property type="term" value="F:ATP binding"/>
    <property type="evidence" value="ECO:0007669"/>
    <property type="project" value="UniProtKB-KW"/>
</dbReference>
<dbReference type="InterPro" id="IPR011545">
    <property type="entry name" value="DEAD/DEAH_box_helicase_dom"/>
</dbReference>
<evidence type="ECO:0000256" key="5">
    <source>
        <dbReference type="ARBA" id="ARBA00022840"/>
    </source>
</evidence>
<proteinExistence type="inferred from homology"/>
<dbReference type="InterPro" id="IPR036390">
    <property type="entry name" value="WH_DNA-bd_sf"/>
</dbReference>
<feature type="non-terminal residue" evidence="13">
    <location>
        <position position="1"/>
    </location>
</feature>
<dbReference type="OrthoDB" id="5575at2759"/>
<dbReference type="Gene3D" id="1.10.3380.10">
    <property type="entry name" value="Sec63 N-terminal domain-like domain"/>
    <property type="match status" value="1"/>
</dbReference>
<dbReference type="SUPFAM" id="SSF158702">
    <property type="entry name" value="Sec63 N-terminal domain-like"/>
    <property type="match status" value="1"/>
</dbReference>
<accession>A0A3N4K9K1</accession>
<dbReference type="GO" id="GO:0043138">
    <property type="term" value="F:3'-5' DNA helicase activity"/>
    <property type="evidence" value="ECO:0007669"/>
    <property type="project" value="UniProtKB-EC"/>
</dbReference>
<feature type="domain" description="Helicase ATP-binding" evidence="11">
    <location>
        <begin position="34"/>
        <end position="208"/>
    </location>
</feature>
<dbReference type="AlphaFoldDB" id="A0A3N4K9K1"/>
<dbReference type="GO" id="GO:0007131">
    <property type="term" value="P:reciprocal meiotic recombination"/>
    <property type="evidence" value="ECO:0007669"/>
    <property type="project" value="UniProtKB-ARBA"/>
</dbReference>
<comment type="catalytic activity">
    <reaction evidence="8">
        <text>Couples ATP hydrolysis with the unwinding of duplex DNA by translocating in the 3'-5' direction.</text>
        <dbReference type="EC" id="5.6.2.4"/>
    </reaction>
</comment>
<keyword evidence="3" id="KW-0378">Hydrolase</keyword>
<dbReference type="FunFam" id="1.10.10.10:FF:000012">
    <property type="entry name" value="U5 small nuclear ribonucleoprotein helicase"/>
    <property type="match status" value="1"/>
</dbReference>
<sequence length="956" mass="107639">VQGIPLVSVNSIPDRFRGVFPFPLFNAVQSRCLHSVYSTNDNIVISSPTGSGKTAVMELAICALVNELNQGSYKVVYQAPTKALCAERKKDWDGKFRTLGLTCTELTGDTQQAQLRNVKEGDIIITTPEKWDSMTRRWDDHKKLLELVRLFLIDEVHILKESRGATLEVVVSRMKSIGTNVRFVALSATVPNSEDIAIWLGKNSACSSSPACEMRFGEEFRPVQLQKFVYGYQSTGNDFMFDKTLDKMLPDIIKKHSSGKPIMIFCMTRAMCVSTAKMLAEKWKMLQPHERYWPAPNIGFSFKDKELHTTGACGVAFHHAGLDVNDRTLIERLFLEGCLQVICCTSTLAVGVNLPAYLVIIKNTVTWADGQTKDYADLEVMQMVGRAGRPQFDDSAVAVIMTKREDKMKYEKMVSGTEPLESCLNGNLVEHMNAEVGLGTITNVESAKTWLRSTFLYVRLKRNPAYYKFDQHGGPEDADRGLEEICEKNIDLLHQAGLLLKHEARLKCSELGDAMARYYIKFVTMQTILELEKKAGLSEVLLVLSRAQEFRDIRFRSGEKGLFKELNKLVKYPLNGELTNASHKAYILIQFEIGMMEFPVEANFQKFKATLMQDKILIFQHCHRVIRCIIDCKLHFKDSVSVRSALEVARSLKARVWENSPLQLRQIEGFGPASVKKLVNAGIRSLGMLEMLEAHKIETILSRNPPFGSKIIRAVRDIPKLQVVSRQVSKVRNGKDSVKLKVRAEIGYLNDKIPGKYRGMILFANFLAERSDGLLIDFRRIPIGKLEGGKDIQFMVELEHKEQTVICYLVCEDIVGTLKFHELKPDVESALYPGGGCCLGANTPASTDIGQPTRTTGNLAVSEEKDSFFLNIDDFDMSDFDDGASQEAKENTDTNNVRTKAEIDLDGLESRLETNEQLPNGNYVCRHRCGDKKKCKHFCCRDGLEKPPKPLKRKKS</sequence>
<dbReference type="SMART" id="SM00487">
    <property type="entry name" value="DEXDc"/>
    <property type="match status" value="1"/>
</dbReference>
<evidence type="ECO:0000256" key="3">
    <source>
        <dbReference type="ARBA" id="ARBA00022801"/>
    </source>
</evidence>
<evidence type="ECO:0000313" key="13">
    <source>
        <dbReference type="EMBL" id="RPB07200.1"/>
    </source>
</evidence>
<dbReference type="Pfam" id="PF23445">
    <property type="entry name" value="WHD_SNRNP200"/>
    <property type="match status" value="1"/>
</dbReference>
<dbReference type="FunFam" id="3.40.50.300:FF:001076">
    <property type="entry name" value="ATP-dependent DNA helicase MER3"/>
    <property type="match status" value="1"/>
</dbReference>
<evidence type="ECO:0000256" key="4">
    <source>
        <dbReference type="ARBA" id="ARBA00022806"/>
    </source>
</evidence>
<keyword evidence="14" id="KW-1185">Reference proteome</keyword>
<dbReference type="Proteomes" id="UP000277580">
    <property type="component" value="Unassembled WGS sequence"/>
</dbReference>
<dbReference type="InterPro" id="IPR001650">
    <property type="entry name" value="Helicase_C-like"/>
</dbReference>
<dbReference type="InterPro" id="IPR057842">
    <property type="entry name" value="WH_MER3"/>
</dbReference>
<dbReference type="Gene3D" id="3.40.50.300">
    <property type="entry name" value="P-loop containing nucleotide triphosphate hydrolases"/>
    <property type="match status" value="2"/>
</dbReference>
<dbReference type="PROSITE" id="PS51194">
    <property type="entry name" value="HELICASE_CTER"/>
    <property type="match status" value="1"/>
</dbReference>
<comment type="similarity">
    <text evidence="1">Belongs to the helicase family. SKI2 subfamily.</text>
</comment>
<evidence type="ECO:0000256" key="10">
    <source>
        <dbReference type="ARBA" id="ARBA00048988"/>
    </source>
</evidence>
<keyword evidence="2" id="KW-0547">Nucleotide-binding</keyword>
<evidence type="ECO:0000256" key="7">
    <source>
        <dbReference type="ARBA" id="ARBA00023254"/>
    </source>
</evidence>
<dbReference type="CDD" id="cd18795">
    <property type="entry name" value="SF2_C_Ski2"/>
    <property type="match status" value="1"/>
</dbReference>
<dbReference type="InterPro" id="IPR027417">
    <property type="entry name" value="P-loop_NTPase"/>
</dbReference>